<dbReference type="HAMAP" id="MF_00378">
    <property type="entry name" value="Exonuc_7_L"/>
    <property type="match status" value="1"/>
</dbReference>
<comment type="catalytic activity">
    <reaction evidence="5 6">
        <text>Exonucleolytic cleavage in either 5'- to 3'- or 3'- to 5'-direction to yield nucleoside 5'-phosphates.</text>
        <dbReference type="EC" id="3.1.11.6"/>
    </reaction>
</comment>
<feature type="domain" description="OB-fold nucleic acid binding" evidence="8">
    <location>
        <begin position="11"/>
        <end position="103"/>
    </location>
</feature>
<evidence type="ECO:0000313" key="9">
    <source>
        <dbReference type="EMBL" id="ORC36664.1"/>
    </source>
</evidence>
<evidence type="ECO:0000259" key="7">
    <source>
        <dbReference type="Pfam" id="PF02601"/>
    </source>
</evidence>
<dbReference type="GO" id="GO:0003676">
    <property type="term" value="F:nucleic acid binding"/>
    <property type="evidence" value="ECO:0007669"/>
    <property type="project" value="InterPro"/>
</dbReference>
<dbReference type="STRING" id="1963862.B4O97_05755"/>
<dbReference type="OrthoDB" id="9802795at2"/>
<comment type="subunit">
    <text evidence="5">Heterooligomer composed of large and small subunits.</text>
</comment>
<dbReference type="CDD" id="cd04489">
    <property type="entry name" value="ExoVII_LU_OBF"/>
    <property type="match status" value="1"/>
</dbReference>
<keyword evidence="10" id="KW-1185">Reference proteome</keyword>
<dbReference type="InterPro" id="IPR020579">
    <property type="entry name" value="Exonuc_VII_lsu_C"/>
</dbReference>
<dbReference type="EC" id="3.1.11.6" evidence="5"/>
<evidence type="ECO:0000259" key="8">
    <source>
        <dbReference type="Pfam" id="PF13742"/>
    </source>
</evidence>
<sequence>MDMNTRELPVLSVSQITGLIKETLEGGFRGLSVEGEVSNYRPASSGHVYFNLKDQDAMIACVLFRNAAARLSFSPRDGQKVRINGDLSVYARRGNYQIVVSRMVLAGEGEILAMLEERKRRLAVEGLFDQERKRPLPLFPARIAVVTSPTGAAVRDILQVLRRRHSGVSVTILPAAVQGEGAAEQIVRGIRTANIHELGDVLIIGRGGGSLEDLLPFSEESVVRAVAESGIPVISAVGHEIDWALSDFAADLRAPTPSAAAEIVSASRDELLNRARSSLRHLLSGIRARTGRAGMLVQRFSPEYMERTLRQKIQPILQRLDDDKEEIIDALRQRLKDYSHRIALSSERLRSGSPGLIMQKGYAMVKHGGRILTDSTEAAPGDGISVRLFRGSLEATIDTLISPDKEEKNEGI</sequence>
<keyword evidence="2 5" id="KW-0540">Nuclease</keyword>
<dbReference type="Proteomes" id="UP000192343">
    <property type="component" value="Unassembled WGS sequence"/>
</dbReference>
<feature type="domain" description="Exonuclease VII large subunit C-terminal" evidence="7">
    <location>
        <begin position="127"/>
        <end position="321"/>
    </location>
</feature>
<gene>
    <name evidence="5" type="primary">xseA</name>
    <name evidence="9" type="ORF">B4O97_05755</name>
</gene>
<evidence type="ECO:0000256" key="2">
    <source>
        <dbReference type="ARBA" id="ARBA00022722"/>
    </source>
</evidence>
<evidence type="ECO:0000313" key="10">
    <source>
        <dbReference type="Proteomes" id="UP000192343"/>
    </source>
</evidence>
<evidence type="ECO:0000256" key="3">
    <source>
        <dbReference type="ARBA" id="ARBA00022801"/>
    </source>
</evidence>
<comment type="function">
    <text evidence="5">Bidirectionally degrades single-stranded DNA into large acid-insoluble oligonucleotides, which are then degraded further into small acid-soluble oligonucleotides.</text>
</comment>
<reference evidence="9 10" key="1">
    <citation type="submission" date="2017-03" db="EMBL/GenBank/DDBJ databases">
        <title>Draft Genome sequence of Marispirochaeta sp. strain JC444.</title>
        <authorList>
            <person name="Shivani Y."/>
            <person name="Subhash Y."/>
            <person name="Sasikala C."/>
            <person name="Ramana C."/>
        </authorList>
    </citation>
    <scope>NUCLEOTIDE SEQUENCE [LARGE SCALE GENOMIC DNA]</scope>
    <source>
        <strain evidence="9 10">JC444</strain>
    </source>
</reference>
<name>A0A1Y1S0F3_9SPIO</name>
<organism evidence="9 10">
    <name type="scientific">Marispirochaeta aestuarii</name>
    <dbReference type="NCBI Taxonomy" id="1963862"/>
    <lineage>
        <taxon>Bacteria</taxon>
        <taxon>Pseudomonadati</taxon>
        <taxon>Spirochaetota</taxon>
        <taxon>Spirochaetia</taxon>
        <taxon>Spirochaetales</taxon>
        <taxon>Spirochaetaceae</taxon>
        <taxon>Marispirochaeta</taxon>
    </lineage>
</organism>
<evidence type="ECO:0000256" key="6">
    <source>
        <dbReference type="RuleBase" id="RU004355"/>
    </source>
</evidence>
<dbReference type="GO" id="GO:0009318">
    <property type="term" value="C:exodeoxyribonuclease VII complex"/>
    <property type="evidence" value="ECO:0007669"/>
    <property type="project" value="UniProtKB-UniRule"/>
</dbReference>
<dbReference type="NCBIfam" id="TIGR00237">
    <property type="entry name" value="xseA"/>
    <property type="match status" value="1"/>
</dbReference>
<evidence type="ECO:0000256" key="4">
    <source>
        <dbReference type="ARBA" id="ARBA00022839"/>
    </source>
</evidence>
<dbReference type="GO" id="GO:0005737">
    <property type="term" value="C:cytoplasm"/>
    <property type="evidence" value="ECO:0007669"/>
    <property type="project" value="UniProtKB-SubCell"/>
</dbReference>
<dbReference type="InterPro" id="IPR025824">
    <property type="entry name" value="OB-fold_nuc-bd_dom"/>
</dbReference>
<dbReference type="GO" id="GO:0008855">
    <property type="term" value="F:exodeoxyribonuclease VII activity"/>
    <property type="evidence" value="ECO:0007669"/>
    <property type="project" value="UniProtKB-UniRule"/>
</dbReference>
<keyword evidence="3 5" id="KW-0378">Hydrolase</keyword>
<keyword evidence="4 5" id="KW-0269">Exonuclease</keyword>
<dbReference type="PANTHER" id="PTHR30008:SF0">
    <property type="entry name" value="EXODEOXYRIBONUCLEASE 7 LARGE SUBUNIT"/>
    <property type="match status" value="1"/>
</dbReference>
<comment type="caution">
    <text evidence="9">The sequence shown here is derived from an EMBL/GenBank/DDBJ whole genome shotgun (WGS) entry which is preliminary data.</text>
</comment>
<dbReference type="GO" id="GO:0006308">
    <property type="term" value="P:DNA catabolic process"/>
    <property type="evidence" value="ECO:0007669"/>
    <property type="project" value="UniProtKB-UniRule"/>
</dbReference>
<dbReference type="PANTHER" id="PTHR30008">
    <property type="entry name" value="EXODEOXYRIBONUCLEASE 7 LARGE SUBUNIT"/>
    <property type="match status" value="1"/>
</dbReference>
<comment type="similarity">
    <text evidence="5 6">Belongs to the XseA family.</text>
</comment>
<comment type="subcellular location">
    <subcellularLocation>
        <location evidence="5 6">Cytoplasm</location>
    </subcellularLocation>
</comment>
<dbReference type="AlphaFoldDB" id="A0A1Y1S0F3"/>
<keyword evidence="1 5" id="KW-0963">Cytoplasm</keyword>
<dbReference type="Pfam" id="PF13742">
    <property type="entry name" value="tRNA_anti_2"/>
    <property type="match status" value="1"/>
</dbReference>
<proteinExistence type="inferred from homology"/>
<protein>
    <recommendedName>
        <fullName evidence="5">Exodeoxyribonuclease 7 large subunit</fullName>
        <ecNumber evidence="5">3.1.11.6</ecNumber>
    </recommendedName>
    <alternativeName>
        <fullName evidence="5">Exodeoxyribonuclease VII large subunit</fullName>
        <shortName evidence="5">Exonuclease VII large subunit</shortName>
    </alternativeName>
</protein>
<evidence type="ECO:0000256" key="5">
    <source>
        <dbReference type="HAMAP-Rule" id="MF_00378"/>
    </source>
</evidence>
<evidence type="ECO:0000256" key="1">
    <source>
        <dbReference type="ARBA" id="ARBA00022490"/>
    </source>
</evidence>
<dbReference type="InterPro" id="IPR003753">
    <property type="entry name" value="Exonuc_VII_L"/>
</dbReference>
<dbReference type="EMBL" id="MWQY01000005">
    <property type="protein sequence ID" value="ORC36664.1"/>
    <property type="molecule type" value="Genomic_DNA"/>
</dbReference>
<accession>A0A1Y1S0F3</accession>
<dbReference type="Pfam" id="PF02601">
    <property type="entry name" value="Exonuc_VII_L"/>
    <property type="match status" value="1"/>
</dbReference>